<feature type="transmembrane region" description="Helical" evidence="1">
    <location>
        <begin position="20"/>
        <end position="41"/>
    </location>
</feature>
<proteinExistence type="predicted"/>
<dbReference type="EMBL" id="JALHLG010000028">
    <property type="protein sequence ID" value="MCJ2188263.1"/>
    <property type="molecule type" value="Genomic_DNA"/>
</dbReference>
<feature type="transmembrane region" description="Helical" evidence="1">
    <location>
        <begin position="220"/>
        <end position="241"/>
    </location>
</feature>
<feature type="transmembrane region" description="Helical" evidence="1">
    <location>
        <begin position="345"/>
        <end position="365"/>
    </location>
</feature>
<keyword evidence="1" id="KW-0812">Transmembrane</keyword>
<evidence type="ECO:0000313" key="2">
    <source>
        <dbReference type="EMBL" id="MCJ2188263.1"/>
    </source>
</evidence>
<comment type="caution">
    <text evidence="2">The sequence shown here is derived from an EMBL/GenBank/DDBJ whole genome shotgun (WGS) entry which is preliminary data.</text>
</comment>
<keyword evidence="3" id="KW-1185">Reference proteome</keyword>
<reference evidence="2 3" key="1">
    <citation type="submission" date="2022-04" db="EMBL/GenBank/DDBJ databases">
        <title>Identification of a novel bacterium isolated from mangrove sediments.</title>
        <authorList>
            <person name="Pan X."/>
        </authorList>
    </citation>
    <scope>NUCLEOTIDE SEQUENCE [LARGE SCALE GENOMIC DNA]</scope>
    <source>
        <strain evidence="2 3">B2638</strain>
    </source>
</reference>
<dbReference type="Proteomes" id="UP001202281">
    <property type="component" value="Unassembled WGS sequence"/>
</dbReference>
<dbReference type="RefSeq" id="WP_243922750.1">
    <property type="nucleotide sequence ID" value="NZ_JALHLG010000028.1"/>
</dbReference>
<protein>
    <recommendedName>
        <fullName evidence="4">Glycosyltransferase RgtA/B/C/D-like domain-containing protein</fullName>
    </recommendedName>
</protein>
<gene>
    <name evidence="2" type="ORF">MTR66_15745</name>
</gene>
<sequence length="485" mass="52422">MDGCQQDKNGVISAGKRLPVHYGLALVPAVMLLILLARRVWDVDIFWQLKLGELILARHGPVRAEPFSALHLGEPLTTISWLGQAVMAQVRLTGGWDLLRLFDALCWLGGLWAPAAACRARGASLNAVMLALVLVFFAVLPTASIRPQSFALLCFGLLLALRRLDPGLIWTAVLGAPLLVLWQNLHPSVSVGVIAMAASAAPGALGWLRGRKGSVPWAPVVLALIGAGAIFATPDGVSVLAVSARNAAASIAIGASEWLPLWIPANRTTAIPVVITALLALLLLRRHRDRIDPAELAVALVLFVLTVTAYRFVLFWAAAMVPVIARAATAPDASSEPAKLPRGVIAVPLLLVAVLGPVVLPARFMPSIPLDAIARLKQEHLHGTIYGDFPFGGAIIDSGYPAWRVAYDGRYYRYSRHEWQYNGGIENGIVPLVDVVHKWHPAAFILNAHHNAPLAQALARSRKWRRIYAREGIVVYVPARIRPRA</sequence>
<name>A0ABT0BT72_9SPHN</name>
<keyword evidence="1" id="KW-1133">Transmembrane helix</keyword>
<evidence type="ECO:0008006" key="4">
    <source>
        <dbReference type="Google" id="ProtNLM"/>
    </source>
</evidence>
<keyword evidence="1" id="KW-0472">Membrane</keyword>
<feature type="transmembrane region" description="Helical" evidence="1">
    <location>
        <begin position="261"/>
        <end position="284"/>
    </location>
</feature>
<evidence type="ECO:0000256" key="1">
    <source>
        <dbReference type="SAM" id="Phobius"/>
    </source>
</evidence>
<organism evidence="2 3">
    <name type="scientific">Novosphingobium beihaiensis</name>
    <dbReference type="NCBI Taxonomy" id="2930389"/>
    <lineage>
        <taxon>Bacteria</taxon>
        <taxon>Pseudomonadati</taxon>
        <taxon>Pseudomonadota</taxon>
        <taxon>Alphaproteobacteria</taxon>
        <taxon>Sphingomonadales</taxon>
        <taxon>Sphingomonadaceae</taxon>
        <taxon>Novosphingobium</taxon>
    </lineage>
</organism>
<feature type="transmembrane region" description="Helical" evidence="1">
    <location>
        <begin position="123"/>
        <end position="143"/>
    </location>
</feature>
<evidence type="ECO:0000313" key="3">
    <source>
        <dbReference type="Proteomes" id="UP001202281"/>
    </source>
</evidence>
<feature type="transmembrane region" description="Helical" evidence="1">
    <location>
        <begin position="188"/>
        <end position="208"/>
    </location>
</feature>
<accession>A0ABT0BT72</accession>
<feature type="transmembrane region" description="Helical" evidence="1">
    <location>
        <begin position="296"/>
        <end position="325"/>
    </location>
</feature>